<keyword evidence="3" id="KW-0472">Membrane</keyword>
<evidence type="ECO:0000256" key="1">
    <source>
        <dbReference type="PROSITE-ProRule" id="PRU00425"/>
    </source>
</evidence>
<dbReference type="GO" id="GO:0005886">
    <property type="term" value="C:plasma membrane"/>
    <property type="evidence" value="ECO:0007669"/>
    <property type="project" value="TreeGrafter"/>
</dbReference>
<evidence type="ECO:0000313" key="5">
    <source>
        <dbReference type="EMBL" id="KJY63190.1"/>
    </source>
</evidence>
<dbReference type="PANTHER" id="PTHR39427:SF1">
    <property type="entry name" value="PTS SYSTEM GLUCITOL_SORBITOL-SPECIFIC EIIB COMPONENT"/>
    <property type="match status" value="1"/>
</dbReference>
<dbReference type="OrthoDB" id="4774329at2"/>
<dbReference type="RefSeq" id="WP_046315233.1">
    <property type="nucleotide sequence ID" value="NZ_JAMBKK010000026.1"/>
</dbReference>
<dbReference type="PANTHER" id="PTHR39427">
    <property type="match status" value="1"/>
</dbReference>
<sequence>MSTWHSIVISKGSGGWGGPLTITPTEEKHQFIYVTGGSRPDIVDKIEQLTGMKAIDGFKTSIPDNEIALAIIDCGGTLRCGIYPKKGIPTVNILRTGKSGPLAKYITPEIYVSGVTEDQIQLTDATAAATTTTSNTPESADAASTAQAADQAADNQKYDTNQTITQQTSKQSLLARIGLGAGKVISTFNQAAKDSVQTVLNTIIPFMAFVALLIGIINGSGLGTALAHLLVPLAGNIWGLVILGFICSLPFLSPILGPGAVIAQVIGTLIGVEIGKGNIPPQYALPALFAINTQNACDFIPVGLGLEEAESKTVEVGVPSVLYSRFLNGVPRVLVAWLASFGLYSNH</sequence>
<feature type="modified residue" description="Phosphocysteine; by EIIA" evidence="1">
    <location>
        <position position="74"/>
    </location>
</feature>
<feature type="transmembrane region" description="Helical" evidence="3">
    <location>
        <begin position="229"/>
        <end position="252"/>
    </location>
</feature>
<feature type="region of interest" description="Disordered" evidence="2">
    <location>
        <begin position="128"/>
        <end position="147"/>
    </location>
</feature>
<evidence type="ECO:0000256" key="2">
    <source>
        <dbReference type="SAM" id="MobiDB-lite"/>
    </source>
</evidence>
<dbReference type="Pfam" id="PF03612">
    <property type="entry name" value="EIIBC-GUT_N"/>
    <property type="match status" value="1"/>
</dbReference>
<name>A0A0F4LX62_9LACO</name>
<dbReference type="Proteomes" id="UP000033558">
    <property type="component" value="Unassembled WGS sequence"/>
</dbReference>
<evidence type="ECO:0000259" key="4">
    <source>
        <dbReference type="PROSITE" id="PS51102"/>
    </source>
</evidence>
<comment type="caution">
    <text evidence="5">The sequence shown here is derived from an EMBL/GenBank/DDBJ whole genome shotgun (WGS) entry which is preliminary data.</text>
</comment>
<dbReference type="EMBL" id="JXJQ01000002">
    <property type="protein sequence ID" value="KJY63190.1"/>
    <property type="molecule type" value="Genomic_DNA"/>
</dbReference>
<dbReference type="PROSITE" id="PS51102">
    <property type="entry name" value="PTS_EIIB_TYPE_5"/>
    <property type="match status" value="1"/>
</dbReference>
<dbReference type="GO" id="GO:0008982">
    <property type="term" value="F:protein-N(PI)-phosphohistidine-sugar phosphotransferase activity"/>
    <property type="evidence" value="ECO:0007669"/>
    <property type="project" value="InterPro"/>
</dbReference>
<dbReference type="InterPro" id="IPR004702">
    <property type="entry name" value="PTS_sorb_EIIBC"/>
</dbReference>
<proteinExistence type="predicted"/>
<gene>
    <name evidence="5" type="ORF">JG30_00980</name>
</gene>
<keyword evidence="3" id="KW-0812">Transmembrane</keyword>
<dbReference type="PATRIC" id="fig|1218492.5.peg.211"/>
<keyword evidence="6" id="KW-1185">Reference proteome</keyword>
<dbReference type="NCBIfam" id="TIGR00825">
    <property type="entry name" value="EIIBC-GUT"/>
    <property type="match status" value="1"/>
</dbReference>
<organism evidence="5 6">
    <name type="scientific">Bombilactobacillus mellifer</name>
    <dbReference type="NCBI Taxonomy" id="1218492"/>
    <lineage>
        <taxon>Bacteria</taxon>
        <taxon>Bacillati</taxon>
        <taxon>Bacillota</taxon>
        <taxon>Bacilli</taxon>
        <taxon>Lactobacillales</taxon>
        <taxon>Lactobacillaceae</taxon>
        <taxon>Bombilactobacillus</taxon>
    </lineage>
</organism>
<dbReference type="STRING" id="1218492.JG30_00980"/>
<evidence type="ECO:0000256" key="3">
    <source>
        <dbReference type="SAM" id="Phobius"/>
    </source>
</evidence>
<dbReference type="AlphaFoldDB" id="A0A0F4LX62"/>
<dbReference type="Pfam" id="PF07663">
    <property type="entry name" value="EIIBC-GUT_C"/>
    <property type="match status" value="1"/>
</dbReference>
<reference evidence="5 6" key="1">
    <citation type="submission" date="2015-01" db="EMBL/GenBank/DDBJ databases">
        <title>Comparative genomics of the lactic acid bacteria isolated from the honey bee gut.</title>
        <authorList>
            <person name="Ellegaard K.M."/>
            <person name="Tamarit D."/>
            <person name="Javelind E."/>
            <person name="Olofsson T."/>
            <person name="Andersson S.G."/>
            <person name="Vasquez A."/>
        </authorList>
    </citation>
    <scope>NUCLEOTIDE SEQUENCE [LARGE SCALE GENOMIC DNA]</scope>
    <source>
        <strain evidence="5 6">Bin4</strain>
    </source>
</reference>
<feature type="domain" description="PTS EIIB type-5" evidence="4">
    <location>
        <begin position="3"/>
        <end position="204"/>
    </location>
</feature>
<accession>A0A0F4LX62</accession>
<keyword evidence="3" id="KW-1133">Transmembrane helix</keyword>
<dbReference type="InterPro" id="IPR011638">
    <property type="entry name" value="PTS_EIIBC_GUT_C"/>
</dbReference>
<feature type="transmembrane region" description="Helical" evidence="3">
    <location>
        <begin position="198"/>
        <end position="217"/>
    </location>
</feature>
<protein>
    <submittedName>
        <fullName evidence="5">PTS Gut IIB</fullName>
    </submittedName>
</protein>
<dbReference type="GO" id="GO:0009401">
    <property type="term" value="P:phosphoenolpyruvate-dependent sugar phosphotransferase system"/>
    <property type="evidence" value="ECO:0007669"/>
    <property type="project" value="InterPro"/>
</dbReference>
<dbReference type="HOGENOM" id="CLU_054195_0_0_9"/>
<dbReference type="InterPro" id="IPR011618">
    <property type="entry name" value="PTS_EIIBC_GUT_N"/>
</dbReference>
<evidence type="ECO:0000313" key="6">
    <source>
        <dbReference type="Proteomes" id="UP000033558"/>
    </source>
</evidence>